<gene>
    <name evidence="1" type="ORF">SVIM_LOCUS492487</name>
</gene>
<evidence type="ECO:0000313" key="1">
    <source>
        <dbReference type="EMBL" id="VFU64228.1"/>
    </source>
</evidence>
<proteinExistence type="predicted"/>
<accession>A0A6N2NAZ5</accession>
<name>A0A6N2NAZ5_SALVM</name>
<organism evidence="1">
    <name type="scientific">Salix viminalis</name>
    <name type="common">Common osier</name>
    <name type="synonym">Basket willow</name>
    <dbReference type="NCBI Taxonomy" id="40686"/>
    <lineage>
        <taxon>Eukaryota</taxon>
        <taxon>Viridiplantae</taxon>
        <taxon>Streptophyta</taxon>
        <taxon>Embryophyta</taxon>
        <taxon>Tracheophyta</taxon>
        <taxon>Spermatophyta</taxon>
        <taxon>Magnoliopsida</taxon>
        <taxon>eudicotyledons</taxon>
        <taxon>Gunneridae</taxon>
        <taxon>Pentapetalae</taxon>
        <taxon>rosids</taxon>
        <taxon>fabids</taxon>
        <taxon>Malpighiales</taxon>
        <taxon>Salicaceae</taxon>
        <taxon>Saliceae</taxon>
        <taxon>Salix</taxon>
    </lineage>
</organism>
<dbReference type="AlphaFoldDB" id="A0A6N2NAZ5"/>
<reference evidence="1" key="1">
    <citation type="submission" date="2019-03" db="EMBL/GenBank/DDBJ databases">
        <authorList>
            <person name="Mank J."/>
            <person name="Almeida P."/>
        </authorList>
    </citation>
    <scope>NUCLEOTIDE SEQUENCE</scope>
    <source>
        <strain evidence="1">78183</strain>
    </source>
</reference>
<dbReference type="EMBL" id="CAADRP010002259">
    <property type="protein sequence ID" value="VFU64228.1"/>
    <property type="molecule type" value="Genomic_DNA"/>
</dbReference>
<sequence>MLTDVDGALDTLALVTSLDYLSPLLLEPIPIQGQDQVRHRHKKKSYDKIILAMINGEAEEGGRDGRRARRGFWVLYRAKQDVPLVLGGDIRERLNAEKALINCQNDQVLVVPQEKKIGLCEICDSFLVANDVGERTQSQFSEKQMNGRLSAWSRGFEIENGKIERVPLALDESVT</sequence>
<protein>
    <submittedName>
        <fullName evidence="1">Uncharacterized protein</fullName>
    </submittedName>
</protein>